<proteinExistence type="predicted"/>
<organism evidence="2 3">
    <name type="scientific">Litchfieldia luteola</name>
    <dbReference type="NCBI Taxonomy" id="682179"/>
    <lineage>
        <taxon>Bacteria</taxon>
        <taxon>Bacillati</taxon>
        <taxon>Bacillota</taxon>
        <taxon>Bacilli</taxon>
        <taxon>Bacillales</taxon>
        <taxon>Bacillaceae</taxon>
        <taxon>Litchfieldia</taxon>
    </lineage>
</organism>
<dbReference type="EMBL" id="JADCLJ010000006">
    <property type="protein sequence ID" value="MBE4906769.1"/>
    <property type="molecule type" value="Genomic_DNA"/>
</dbReference>
<dbReference type="Proteomes" id="UP001516662">
    <property type="component" value="Unassembled WGS sequence"/>
</dbReference>
<comment type="caution">
    <text evidence="2">The sequence shown here is derived from an EMBL/GenBank/DDBJ whole genome shotgun (WGS) entry which is preliminary data.</text>
</comment>
<evidence type="ECO:0000313" key="3">
    <source>
        <dbReference type="Proteomes" id="UP001516662"/>
    </source>
</evidence>
<sequence length="165" mass="19252">MSNQLKQFLLSQLAACHDEEGWFVPLHKSLDGLTAKDALWKEDLNSNSIWGIVSHLTFWNQRYLHRFLEKPLSEENIDNTETFSEPEHESMEVEWFSEVVKTLAVMSEWREAIKLCDPVKLMGPVRENSDEPWLNTIAHINIHNAYHIGQIVQIRKVQGTWNINV</sequence>
<gene>
    <name evidence="2" type="ORF">IMZ08_01695</name>
</gene>
<reference evidence="2 3" key="1">
    <citation type="submission" date="2020-10" db="EMBL/GenBank/DDBJ databases">
        <title>Bacillus sp. HD4P25, an endophyte from a halophyte.</title>
        <authorList>
            <person name="Sun J.-Q."/>
        </authorList>
    </citation>
    <scope>NUCLEOTIDE SEQUENCE [LARGE SCALE GENOMIC DNA]</scope>
    <source>
        <strain evidence="2 3">YIM 93174</strain>
    </source>
</reference>
<dbReference type="SUPFAM" id="SSF109854">
    <property type="entry name" value="DinB/YfiT-like putative metalloenzymes"/>
    <property type="match status" value="1"/>
</dbReference>
<evidence type="ECO:0000313" key="2">
    <source>
        <dbReference type="EMBL" id="MBE4906769.1"/>
    </source>
</evidence>
<protein>
    <submittedName>
        <fullName evidence="2">DinB family protein</fullName>
    </submittedName>
</protein>
<dbReference type="Pfam" id="PF12867">
    <property type="entry name" value="DinB_2"/>
    <property type="match status" value="1"/>
</dbReference>
<dbReference type="InterPro" id="IPR034660">
    <property type="entry name" value="DinB/YfiT-like"/>
</dbReference>
<evidence type="ECO:0000259" key="1">
    <source>
        <dbReference type="Pfam" id="PF12867"/>
    </source>
</evidence>
<keyword evidence="3" id="KW-1185">Reference proteome</keyword>
<feature type="domain" description="DinB-like" evidence="1">
    <location>
        <begin position="27"/>
        <end position="151"/>
    </location>
</feature>
<accession>A0ABR9QE52</accession>
<name>A0ABR9QE52_9BACI</name>
<dbReference type="Gene3D" id="1.20.120.450">
    <property type="entry name" value="dinb family like domain"/>
    <property type="match status" value="1"/>
</dbReference>
<dbReference type="InterPro" id="IPR024775">
    <property type="entry name" value="DinB-like"/>
</dbReference>
<dbReference type="RefSeq" id="WP_193534260.1">
    <property type="nucleotide sequence ID" value="NZ_JADCLJ010000006.1"/>
</dbReference>